<reference evidence="2 3" key="1">
    <citation type="journal article" date="2012" name="Nat. Biotechnol.">
        <title>Draft genome sequence of pigeonpea (Cajanus cajan), an orphan legume crop of resource-poor farmers.</title>
        <authorList>
            <person name="Varshney R.K."/>
            <person name="Chen W."/>
            <person name="Li Y."/>
            <person name="Bharti A.K."/>
            <person name="Saxena R.K."/>
            <person name="Schlueter J.A."/>
            <person name="Donoghue M.T."/>
            <person name="Azam S."/>
            <person name="Fan G."/>
            <person name="Whaley A.M."/>
            <person name="Farmer A.D."/>
            <person name="Sheridan J."/>
            <person name="Iwata A."/>
            <person name="Tuteja R."/>
            <person name="Penmetsa R.V."/>
            <person name="Wu W."/>
            <person name="Upadhyaya H.D."/>
            <person name="Yang S.P."/>
            <person name="Shah T."/>
            <person name="Saxena K.B."/>
            <person name="Michael T."/>
            <person name="McCombie W.R."/>
            <person name="Yang B."/>
            <person name="Zhang G."/>
            <person name="Yang H."/>
            <person name="Wang J."/>
            <person name="Spillane C."/>
            <person name="Cook D.R."/>
            <person name="May G.D."/>
            <person name="Xu X."/>
            <person name="Jackson S.A."/>
        </authorList>
    </citation>
    <scope>NUCLEOTIDE SEQUENCE [LARGE SCALE GENOMIC DNA]</scope>
    <source>
        <strain evidence="3">cv. Asha</strain>
    </source>
</reference>
<sequence length="79" mass="9584">MNVYLFPIFLFEELQRMFNAFLWVVVNRDKKGIKWMSWEKLTMRKGLRGMRFCNFYGFNLAMQGKQGWKFFSNLNALVT</sequence>
<protein>
    <submittedName>
        <fullName evidence="2">Uncharacterized protein</fullName>
    </submittedName>
</protein>
<proteinExistence type="predicted"/>
<dbReference type="EMBL" id="KQ483435">
    <property type="protein sequence ID" value="KYP51656.1"/>
    <property type="molecule type" value="Genomic_DNA"/>
</dbReference>
<evidence type="ECO:0000313" key="1">
    <source>
        <dbReference type="EMBL" id="KYP51656.1"/>
    </source>
</evidence>
<evidence type="ECO:0000313" key="3">
    <source>
        <dbReference type="Proteomes" id="UP000075243"/>
    </source>
</evidence>
<dbReference type="Proteomes" id="UP000075243">
    <property type="component" value="Unassembled WGS sequence"/>
</dbReference>
<organism evidence="2 3">
    <name type="scientific">Cajanus cajan</name>
    <name type="common">Pigeon pea</name>
    <name type="synonym">Cajanus indicus</name>
    <dbReference type="NCBI Taxonomy" id="3821"/>
    <lineage>
        <taxon>Eukaryota</taxon>
        <taxon>Viridiplantae</taxon>
        <taxon>Streptophyta</taxon>
        <taxon>Embryophyta</taxon>
        <taxon>Tracheophyta</taxon>
        <taxon>Spermatophyta</taxon>
        <taxon>Magnoliopsida</taxon>
        <taxon>eudicotyledons</taxon>
        <taxon>Gunneridae</taxon>
        <taxon>Pentapetalae</taxon>
        <taxon>rosids</taxon>
        <taxon>fabids</taxon>
        <taxon>Fabales</taxon>
        <taxon>Fabaceae</taxon>
        <taxon>Papilionoideae</taxon>
        <taxon>50 kb inversion clade</taxon>
        <taxon>NPAAA clade</taxon>
        <taxon>indigoferoid/millettioid clade</taxon>
        <taxon>Phaseoleae</taxon>
        <taxon>Cajanus</taxon>
    </lineage>
</organism>
<dbReference type="OMA" id="WEINRDI"/>
<gene>
    <name evidence="1" type="ORF">KK1_026540</name>
    <name evidence="2" type="ORF">KK1_026545</name>
</gene>
<keyword evidence="3" id="KW-1185">Reference proteome</keyword>
<dbReference type="EMBL" id="KQ483435">
    <property type="protein sequence ID" value="KYP51661.1"/>
    <property type="molecule type" value="Genomic_DNA"/>
</dbReference>
<evidence type="ECO:0000313" key="2">
    <source>
        <dbReference type="EMBL" id="KYP51661.1"/>
    </source>
</evidence>
<name>A0A151SA78_CAJCA</name>
<dbReference type="AlphaFoldDB" id="A0A151SA78"/>
<accession>A0A151SA78</accession>
<dbReference type="Gramene" id="C.cajan_25956.t">
    <property type="protein sequence ID" value="C.cajan_25956.t.cds1"/>
    <property type="gene ID" value="C.cajan_25956"/>
</dbReference>
<dbReference type="Gramene" id="C.cajan_25951.t">
    <property type="protein sequence ID" value="C.cajan_25951.t.cds1"/>
    <property type="gene ID" value="C.cajan_25951"/>
</dbReference>